<dbReference type="FunFam" id="1.20.5.2210:FF:000002">
    <property type="entry name" value="ATP synthase subunit 4 mitochondrial"/>
    <property type="match status" value="1"/>
</dbReference>
<dbReference type="GO" id="GO:0005743">
    <property type="term" value="C:mitochondrial inner membrane"/>
    <property type="evidence" value="ECO:0007669"/>
    <property type="project" value="UniProtKB-SubCell"/>
</dbReference>
<comment type="subcellular location">
    <subcellularLocation>
        <location evidence="10">Mitochondrion</location>
    </subcellularLocation>
    <subcellularLocation>
        <location evidence="10">Mitochondrion inner membrane</location>
    </subcellularLocation>
</comment>
<comment type="function">
    <text evidence="10">Subunit b, of the mitochondrial membrane ATP synthase complex (F(1)F(0) ATP synthase or Complex V) that produces ATP from ADP in the presence of a proton gradient across the membrane which is generated by electron transport complexes of the respiratory chain. ATP synthase complex consist of a soluble F(1) head domain - the catalytic core - and a membrane F(1) domain - the membrane proton channel. These two domains are linked by a central stalk rotating inside the F(1) region and a stationary peripheral stalk. During catalysis, ATP synthesis in the catalytic domain of F(1) is coupled via a rotary mechanism of the central stalk subunits to proton translocation. In vivo, can only synthesize ATP although its ATP hydrolase activity can be activated artificially in vitro. Part of the complex F(0) domain. Part of the complex F(0) domain and the peripheric stalk, which acts as a stator to hold the catalytic alpha(3)beta(3) subcomplex and subunit a/ATP6 static relative to the rotary elements.</text>
</comment>
<evidence type="ECO:0000256" key="3">
    <source>
        <dbReference type="ARBA" id="ARBA00022547"/>
    </source>
</evidence>
<accession>A0A9P4ICV2</accession>
<evidence type="ECO:0000256" key="1">
    <source>
        <dbReference type="ARBA" id="ARBA00007479"/>
    </source>
</evidence>
<evidence type="ECO:0000256" key="2">
    <source>
        <dbReference type="ARBA" id="ARBA00022448"/>
    </source>
</evidence>
<comment type="caution">
    <text evidence="11">The sequence shown here is derived from an EMBL/GenBank/DDBJ whole genome shotgun (WGS) entry which is preliminary data.</text>
</comment>
<keyword evidence="3 10" id="KW-0138">CF(0)</keyword>
<evidence type="ECO:0000256" key="9">
    <source>
        <dbReference type="ARBA" id="ARBA00062152"/>
    </source>
</evidence>
<keyword evidence="2 10" id="KW-0813">Transport</keyword>
<keyword evidence="7 10" id="KW-0496">Mitochondrion</keyword>
<evidence type="ECO:0000256" key="10">
    <source>
        <dbReference type="RuleBase" id="RU368017"/>
    </source>
</evidence>
<sequence>MASRLARSAVGAARLRPTLSVRALPAITTQLQSARFNSNVPAEEPKKKAQSIIDSLPGNSAASKIAILSAGTGLSIAAISNEIYVVNEESIVAFCLLTVFWAVTTYGGPMYAQWANGQTNKIKDILNAARQNHTEAVKARIDNVKDLGNVIDVTKTLFEVSKETAKLEAQAYEMEQKTALAAEVKSVLDSWVRYEGQVKQRQQRELAESVIAKIEKELENPKVLKQILDQSVADIEKIVQQKPSAAA</sequence>
<gene>
    <name evidence="11" type="ORF">NA57DRAFT_67486</name>
</gene>
<comment type="similarity">
    <text evidence="1 10">Belongs to the eukaryotic ATPase B chain family.</text>
</comment>
<dbReference type="GO" id="GO:0046933">
    <property type="term" value="F:proton-transporting ATP synthase activity, rotational mechanism"/>
    <property type="evidence" value="ECO:0007669"/>
    <property type="project" value="TreeGrafter"/>
</dbReference>
<reference evidence="11" key="1">
    <citation type="journal article" date="2020" name="Stud. Mycol.">
        <title>101 Dothideomycetes genomes: a test case for predicting lifestyles and emergence of pathogens.</title>
        <authorList>
            <person name="Haridas S."/>
            <person name="Albert R."/>
            <person name="Binder M."/>
            <person name="Bloem J."/>
            <person name="Labutti K."/>
            <person name="Salamov A."/>
            <person name="Andreopoulos B."/>
            <person name="Baker S."/>
            <person name="Barry K."/>
            <person name="Bills G."/>
            <person name="Bluhm B."/>
            <person name="Cannon C."/>
            <person name="Castanera R."/>
            <person name="Culley D."/>
            <person name="Daum C."/>
            <person name="Ezra D."/>
            <person name="Gonzalez J."/>
            <person name="Henrissat B."/>
            <person name="Kuo A."/>
            <person name="Liang C."/>
            <person name="Lipzen A."/>
            <person name="Lutzoni F."/>
            <person name="Magnuson J."/>
            <person name="Mondo S."/>
            <person name="Nolan M."/>
            <person name="Ohm R."/>
            <person name="Pangilinan J."/>
            <person name="Park H.-J."/>
            <person name="Ramirez L."/>
            <person name="Alfaro M."/>
            <person name="Sun H."/>
            <person name="Tritt A."/>
            <person name="Yoshinaga Y."/>
            <person name="Zwiers L.-H."/>
            <person name="Turgeon B."/>
            <person name="Goodwin S."/>
            <person name="Spatafora J."/>
            <person name="Crous P."/>
            <person name="Grigoriev I."/>
        </authorList>
    </citation>
    <scope>NUCLEOTIDE SEQUENCE</scope>
    <source>
        <strain evidence="11">CBS 133067</strain>
    </source>
</reference>
<evidence type="ECO:0000256" key="6">
    <source>
        <dbReference type="ARBA" id="ARBA00023065"/>
    </source>
</evidence>
<protein>
    <recommendedName>
        <fullName evidence="10">ATP synthase subunit 4</fullName>
    </recommendedName>
</protein>
<proteinExistence type="inferred from homology"/>
<dbReference type="SUPFAM" id="SSF161060">
    <property type="entry name" value="ATP synthase B chain-like"/>
    <property type="match status" value="1"/>
</dbReference>
<evidence type="ECO:0000313" key="11">
    <source>
        <dbReference type="EMBL" id="KAF2096930.1"/>
    </source>
</evidence>
<dbReference type="AlphaFoldDB" id="A0A9P4ICV2"/>
<evidence type="ECO:0000256" key="7">
    <source>
        <dbReference type="ARBA" id="ARBA00023128"/>
    </source>
</evidence>
<dbReference type="Pfam" id="PF05405">
    <property type="entry name" value="Mt_ATP-synt_B"/>
    <property type="match status" value="1"/>
</dbReference>
<evidence type="ECO:0000256" key="8">
    <source>
        <dbReference type="ARBA" id="ARBA00023136"/>
    </source>
</evidence>
<dbReference type="Gene3D" id="1.20.5.2210">
    <property type="match status" value="1"/>
</dbReference>
<dbReference type="EMBL" id="ML978129">
    <property type="protein sequence ID" value="KAF2096930.1"/>
    <property type="molecule type" value="Genomic_DNA"/>
</dbReference>
<evidence type="ECO:0000256" key="4">
    <source>
        <dbReference type="ARBA" id="ARBA00022781"/>
    </source>
</evidence>
<evidence type="ECO:0000313" key="12">
    <source>
        <dbReference type="Proteomes" id="UP000799772"/>
    </source>
</evidence>
<dbReference type="Proteomes" id="UP000799772">
    <property type="component" value="Unassembled WGS sequence"/>
</dbReference>
<dbReference type="PANTHER" id="PTHR12733">
    <property type="entry name" value="MITOCHONDRIAL ATP SYNTHASE B CHAIN"/>
    <property type="match status" value="1"/>
</dbReference>
<organism evidence="11 12">
    <name type="scientific">Rhizodiscina lignyota</name>
    <dbReference type="NCBI Taxonomy" id="1504668"/>
    <lineage>
        <taxon>Eukaryota</taxon>
        <taxon>Fungi</taxon>
        <taxon>Dikarya</taxon>
        <taxon>Ascomycota</taxon>
        <taxon>Pezizomycotina</taxon>
        <taxon>Dothideomycetes</taxon>
        <taxon>Pleosporomycetidae</taxon>
        <taxon>Aulographales</taxon>
        <taxon>Rhizodiscinaceae</taxon>
        <taxon>Rhizodiscina</taxon>
    </lineage>
</organism>
<dbReference type="InterPro" id="IPR013837">
    <property type="entry name" value="ATP_synth_F0_suB"/>
</dbReference>
<dbReference type="GO" id="GO:0045259">
    <property type="term" value="C:proton-transporting ATP synthase complex"/>
    <property type="evidence" value="ECO:0007669"/>
    <property type="project" value="UniProtKB-KW"/>
</dbReference>
<evidence type="ECO:0000256" key="5">
    <source>
        <dbReference type="ARBA" id="ARBA00022792"/>
    </source>
</evidence>
<keyword evidence="12" id="KW-1185">Reference proteome</keyword>
<keyword evidence="6 10" id="KW-0406">Ion transport</keyword>
<keyword evidence="8 10" id="KW-0472">Membrane</keyword>
<keyword evidence="5 10" id="KW-0999">Mitochondrion inner membrane</keyword>
<dbReference type="PANTHER" id="PTHR12733:SF3">
    <property type="entry name" value="ATP SYNTHASE F(0) COMPLEX SUBUNIT B1, MITOCHONDRIAL"/>
    <property type="match status" value="1"/>
</dbReference>
<comment type="subunit">
    <text evidence="9 10">F-type ATPases have 2 components, CF(1) - the catalytic core - and CF(0) - the membrane proton channel. In yeast, the dimeric form of ATP synthase consists of 17 polypeptides: alpha, beta, gamma, delta, epsilon, 4 (B), 5 (OSCP), 6 (A), 8, 9 (C), d, E (Tim11), f, g, h, i/j and k.</text>
</comment>
<name>A0A9P4ICV2_9PEZI</name>
<dbReference type="InterPro" id="IPR008688">
    <property type="entry name" value="ATP_synth_Bsub_B/MI25"/>
</dbReference>
<dbReference type="OrthoDB" id="67388at2759"/>
<keyword evidence="4 10" id="KW-0375">Hydrogen ion transport</keyword>